<evidence type="ECO:0000313" key="2">
    <source>
        <dbReference type="Proteomes" id="UP000219338"/>
    </source>
</evidence>
<keyword evidence="2" id="KW-1185">Reference proteome</keyword>
<dbReference type="AlphaFoldDB" id="A0A284R891"/>
<proteinExistence type="predicted"/>
<name>A0A284R891_ARMOS</name>
<evidence type="ECO:0000313" key="1">
    <source>
        <dbReference type="EMBL" id="SJL04915.1"/>
    </source>
</evidence>
<dbReference type="EMBL" id="FUEG01000005">
    <property type="protein sequence ID" value="SJL04915.1"/>
    <property type="molecule type" value="Genomic_DNA"/>
</dbReference>
<sequence>MATTINKFFDLRSNIRSKPSLTSSSILELYRRSPLPLGSTQDNCRLWSNRFHCWPAACPPWVSPSLVQPFPQSAGCAAASISSRAPFAAAPIFAAVSNAPFLACVSSPVHTTTSAAQVRESVHPPSARRAIQETHQDPCARNHPWVQCRALGGLLDVLIANPPRSRYHAVGPMLYSLWARIQPHRTSVRRAHHHRPPRFRVDIDTSDLLQHASIYFQTSLEKMYLHDPRHGVKVVEHGTMHSYDMQSVPHKTNGTEYKAEGFTKASRACLFVPTPSEPCAMAKTR</sequence>
<protein>
    <submittedName>
        <fullName evidence="1">Uncharacterized protein</fullName>
    </submittedName>
</protein>
<organism evidence="1 2">
    <name type="scientific">Armillaria ostoyae</name>
    <name type="common">Armillaria root rot fungus</name>
    <dbReference type="NCBI Taxonomy" id="47428"/>
    <lineage>
        <taxon>Eukaryota</taxon>
        <taxon>Fungi</taxon>
        <taxon>Dikarya</taxon>
        <taxon>Basidiomycota</taxon>
        <taxon>Agaricomycotina</taxon>
        <taxon>Agaricomycetes</taxon>
        <taxon>Agaricomycetidae</taxon>
        <taxon>Agaricales</taxon>
        <taxon>Marasmiineae</taxon>
        <taxon>Physalacriaceae</taxon>
        <taxon>Armillaria</taxon>
    </lineage>
</organism>
<gene>
    <name evidence="1" type="ORF">ARMOST_08286</name>
</gene>
<dbReference type="Proteomes" id="UP000219338">
    <property type="component" value="Unassembled WGS sequence"/>
</dbReference>
<accession>A0A284R891</accession>
<reference evidence="2" key="1">
    <citation type="journal article" date="2017" name="Nat. Ecol. Evol.">
        <title>Genome expansion and lineage-specific genetic innovations in the forest pathogenic fungi Armillaria.</title>
        <authorList>
            <person name="Sipos G."/>
            <person name="Prasanna A.N."/>
            <person name="Walter M.C."/>
            <person name="O'Connor E."/>
            <person name="Balint B."/>
            <person name="Krizsan K."/>
            <person name="Kiss B."/>
            <person name="Hess J."/>
            <person name="Varga T."/>
            <person name="Slot J."/>
            <person name="Riley R."/>
            <person name="Boka B."/>
            <person name="Rigling D."/>
            <person name="Barry K."/>
            <person name="Lee J."/>
            <person name="Mihaltcheva S."/>
            <person name="LaButti K."/>
            <person name="Lipzen A."/>
            <person name="Waldron R."/>
            <person name="Moloney N.M."/>
            <person name="Sperisen C."/>
            <person name="Kredics L."/>
            <person name="Vagvoelgyi C."/>
            <person name="Patrignani A."/>
            <person name="Fitzpatrick D."/>
            <person name="Nagy I."/>
            <person name="Doyle S."/>
            <person name="Anderson J.B."/>
            <person name="Grigoriev I.V."/>
            <person name="Gueldener U."/>
            <person name="Muensterkoetter M."/>
            <person name="Nagy L.G."/>
        </authorList>
    </citation>
    <scope>NUCLEOTIDE SEQUENCE [LARGE SCALE GENOMIC DNA]</scope>
    <source>
        <strain evidence="2">C18/9</strain>
    </source>
</reference>